<dbReference type="FunFam" id="1.10.3380.10:FF:000001">
    <property type="entry name" value="U5 small nuclear ribonucleoprotein helicase"/>
    <property type="match status" value="1"/>
</dbReference>
<dbReference type="CDD" id="cd18020">
    <property type="entry name" value="DEXHc_ASCC3_1"/>
    <property type="match status" value="1"/>
</dbReference>
<dbReference type="Gene3D" id="1.10.3380.10">
    <property type="entry name" value="Sec63 N-terminal domain-like domain"/>
    <property type="match status" value="2"/>
</dbReference>
<evidence type="ECO:0000256" key="4">
    <source>
        <dbReference type="ARBA" id="ARBA00022806"/>
    </source>
</evidence>
<organism evidence="8 9">
    <name type="scientific">Saccharomyces kudriavzevii (strain ATCC MYA-4449 / AS 2.2408 / CBS 8840 / NBRC 1802 / NCYC 2889)</name>
    <name type="common">Yeast</name>
    <dbReference type="NCBI Taxonomy" id="226230"/>
    <lineage>
        <taxon>Eukaryota</taxon>
        <taxon>Fungi</taxon>
        <taxon>Dikarya</taxon>
        <taxon>Ascomycota</taxon>
        <taxon>Saccharomycotina</taxon>
        <taxon>Saccharomycetes</taxon>
        <taxon>Saccharomycetales</taxon>
        <taxon>Saccharomycetaceae</taxon>
        <taxon>Saccharomyces</taxon>
    </lineage>
</organism>
<dbReference type="PROSITE" id="PS51192">
    <property type="entry name" value="HELICASE_ATP_BIND_1"/>
    <property type="match status" value="2"/>
</dbReference>
<keyword evidence="3" id="KW-0378">Hydrolase</keyword>
<evidence type="ECO:0000259" key="6">
    <source>
        <dbReference type="PROSITE" id="PS51192"/>
    </source>
</evidence>
<sequence>MSEKLAPICIILETLYANDVFEEFNTITENRTEEVPYKFKMSTAYSADSSKSYMIAMQSMVDASQSFNLDKSKTYLPGLDNELKKKRKEDQGGKTELTVLSQDRNDWDDIFDEFQDISFSQLQSIIDSYKKQNAVAIYKKIGNLIDKAATTLSSNVLLETVLQVVYNHQKQELEKELLDFLGTENIELVSLLLQHRRMIIATPIETTILLIENAVKSTPDFLTQQDIRNQVLQNAENAKNQKLNPADRIIKYPHVFRKYEAGSTTAIAFAGQKFTLPVGTTRMSYQTHEEIIIPAATDQASNKNYLYTKLLRIKDLDHFCKTVFPYENLNQIQSLVHPVAYKTNENMLICAPTGAGKTDIALLTILNIIKQFSVINEGSEIDIQYDSFKVVYVAPLKALAAEIVDKFSKSLAPFNIQVRELTGDMQLTKAEILATQVIVTTPEKWDVVTRKANGDNDLVSKVKLLIIDEVHLLHEDRGSVIETLVARTLRQVESSQSMIRIVGLSATLPNFMDVADFLGVNRQVGMFYFDQSFRPKPLEQQLLGCRGKAGSRQSKENIDKIAYDKLSEMIQRGYQVMVFVHSRKETAKSARGFIKLAEANHEVDFFAPDPIIKDKYSRQLVKNRDKDMKEIFQFGFGIHHAGMARSDRNLTERMFKDGAIRVLCCTATLAWGVNLPADCVIIKGTQVYDAKKGGFIDLGISDVIQIFGRGGRPGFGSSNGTGILCTSSDRLDHYVSLITQQHPIESRFGSKLVDNLNAEISLGSVTNVDEAIEWLGYTYMFVRMRKNPFTYGIDWEEVSNDPQLYERRRKMIIVAARRLHALQMIVFDEISMHFISKDLGRVSSDFYLLNESVEIFNQMCDPRATEADILSMISMSSEFDGMKFREEESKELTRLSEESVECQIGGQLDTPQGKTNVLLQAYISQSRIFDSALSSDSNYVAQNSIRICRALFLIGVNRRWGKFSNVMLNICKSIEKRLWAFDHPLCQFDLPENIIRRIRDTKPSIEHLLELEPEELGQLVHNNKAGSKLYKILSRFPKINIEAEIFPITTNVMRIHVALDPNFVWDSRIHGDAQFFWVFVEESDKSRILHFEKFILNRRKLNSQHEMDFMIPLSDPLPPQVVVKTVSDTWIGCESTHAISFQHLIRPFNETLQTKLLKLRPLPTSALENPLVESIYPFKYFNPMQTMTFYTLYNTNENAFIGSPTGSGKTIVAELAIWHAFKTFPGKKIVYIAPMKALVRERVDDWRKKITPVTGDRVVELTGDSLPDPKDVHDATIVITTPEKFDGISRNWQTRKFVQDVSLIIMDEIHLLASDRGPILEMIVSRMNYISSQTKQPVRLLGMSTAVSNAYDMAGWLGVKDHGLYNFPSSVRPVPLKMYIDGFPDNLAFCPLMKTMNKPAFMAIKQHSPDKPALIFVASRRQTRLTALDLIHLCGMEDNPRRFLNIDDEEELQYYLSQVTDETLKLSLQFGIGLHHAGLVQKDRSISHQLFQKNKIMILIATSTLAWGVNLPAHLVIIKGTQFFDAKIEGYRDMDLTDILQMMGRAGRPAYDTTGTAIVYTKESKKMFYKHFLNAGFPVESSLHKVLDDHLGAEITSGSISNKQEALDFLSWTFLFRRAHHNPTYYGIEDDTSTTGVSEHLSTLIDSTLENLQESQCVLLHGDDIVSTPFLSISSYYYISHLTIRQLLKQIHDRATFQEVLRWLSLATEYNELPVRGGEIIMNVEMSQQSRYSVESTFIDEFELPMWDPHVKTFLLLQAHLSRVDLPIADYIQDTVSVLDQSLRILQAYIDVASELGYFHTVLTMIKMMQCIKQGYWYEDDPVSVLPGLQLRRIRDFNFSEQGFMEVSQQDNKKILSLEEIGRFGYKKLVSVFNQLTSGMTEDEDVKKKFVSVCQRLPVLDNIKFKEQENNEMLSFHGRHFSNKHSSGFEIYCDKFPKTQKELWFLIGYKGDELLMTKRCQPKQINKEVIIHCELFIPEEIRGEELQFALINDALGLRYDLKHKLMP</sequence>
<dbReference type="Gene3D" id="1.10.10.10">
    <property type="entry name" value="Winged helix-like DNA-binding domain superfamily/Winged helix DNA-binding domain"/>
    <property type="match status" value="2"/>
</dbReference>
<evidence type="ECO:0000313" key="8">
    <source>
        <dbReference type="EMBL" id="CAI4063050.1"/>
    </source>
</evidence>
<dbReference type="FunFam" id="3.40.50.300:FF:000062">
    <property type="entry name" value="U5 small nuclear ribonucleoprotein helicase"/>
    <property type="match status" value="1"/>
</dbReference>
<dbReference type="FunFam" id="1.10.10.10:FF:000024">
    <property type="entry name" value="U5 small nuclear ribonucleoprotein helicase"/>
    <property type="match status" value="1"/>
</dbReference>
<dbReference type="SMART" id="SM00490">
    <property type="entry name" value="HELICc"/>
    <property type="match status" value="2"/>
</dbReference>
<dbReference type="InterPro" id="IPR027417">
    <property type="entry name" value="P-loop_NTPase"/>
</dbReference>
<dbReference type="FunFam" id="3.40.50.300:FF:000231">
    <property type="entry name" value="Activating signal cointegrator 1 complex subunit 3"/>
    <property type="match status" value="1"/>
</dbReference>
<reference evidence="8" key="1">
    <citation type="submission" date="2022-10" db="EMBL/GenBank/DDBJ databases">
        <authorList>
            <person name="Byrne P K."/>
        </authorList>
    </citation>
    <scope>NUCLEOTIDE SEQUENCE</scope>
    <source>
        <strain evidence="8">IFO1802</strain>
    </source>
</reference>
<dbReference type="SUPFAM" id="SSF158702">
    <property type="entry name" value="Sec63 N-terminal domain-like"/>
    <property type="match status" value="2"/>
</dbReference>
<keyword evidence="4" id="KW-0347">Helicase</keyword>
<accession>A0AA35NTB8</accession>
<dbReference type="FunFam" id="1.10.150.20:FF:000004">
    <property type="entry name" value="U5 small nuclear ribonucleoprotein helicase"/>
    <property type="match status" value="1"/>
</dbReference>
<dbReference type="EMBL" id="OX365902">
    <property type="protein sequence ID" value="CAI4063050.1"/>
    <property type="molecule type" value="Genomic_DNA"/>
</dbReference>
<dbReference type="FunFam" id="1.10.3380.10:FF:000002">
    <property type="entry name" value="Activating signal cointegrator 1 complex subunit 3"/>
    <property type="match status" value="1"/>
</dbReference>
<dbReference type="FunFam" id="3.40.50.300:FF:000198">
    <property type="entry name" value="Activating signal cointegrator 1 complex subunit"/>
    <property type="match status" value="1"/>
</dbReference>
<dbReference type="InterPro" id="IPR057842">
    <property type="entry name" value="WH_MER3"/>
</dbReference>
<dbReference type="Gene3D" id="1.10.150.20">
    <property type="entry name" value="5' to 3' exonuclease, C-terminal subdomain"/>
    <property type="match status" value="1"/>
</dbReference>
<feature type="domain" description="Helicase ATP-binding" evidence="6">
    <location>
        <begin position="1190"/>
        <end position="1365"/>
    </location>
</feature>
<dbReference type="InterPro" id="IPR011545">
    <property type="entry name" value="DEAD/DEAH_box_helicase_dom"/>
</dbReference>
<evidence type="ECO:0008006" key="10">
    <source>
        <dbReference type="Google" id="ProtNLM"/>
    </source>
</evidence>
<dbReference type="InterPro" id="IPR035892">
    <property type="entry name" value="C2_domain_sf"/>
</dbReference>
<proteinExistence type="inferred from homology"/>
<dbReference type="Pfam" id="PF00271">
    <property type="entry name" value="Helicase_C"/>
    <property type="match status" value="2"/>
</dbReference>
<feature type="domain" description="Helicase ATP-binding" evidence="6">
    <location>
        <begin position="338"/>
        <end position="526"/>
    </location>
</feature>
<feature type="domain" description="Helicase C-terminal" evidence="7">
    <location>
        <begin position="1396"/>
        <end position="1591"/>
    </location>
</feature>
<dbReference type="GO" id="GO:0004386">
    <property type="term" value="F:helicase activity"/>
    <property type="evidence" value="ECO:0007669"/>
    <property type="project" value="UniProtKB-KW"/>
</dbReference>
<dbReference type="InterPro" id="IPR014001">
    <property type="entry name" value="Helicase_ATP-bd"/>
</dbReference>
<evidence type="ECO:0000313" key="9">
    <source>
        <dbReference type="Proteomes" id="UP001162087"/>
    </source>
</evidence>
<name>A0AA35NTB8_SACK1</name>
<dbReference type="InterPro" id="IPR004179">
    <property type="entry name" value="Sec63-dom"/>
</dbReference>
<evidence type="ECO:0000259" key="7">
    <source>
        <dbReference type="PROSITE" id="PS51194"/>
    </source>
</evidence>
<gene>
    <name evidence="8" type="primary">SKDI07G5190</name>
    <name evidence="8" type="ORF">SKDI_07G5190</name>
</gene>
<dbReference type="SMART" id="SM00382">
    <property type="entry name" value="AAA"/>
    <property type="match status" value="2"/>
</dbReference>
<dbReference type="Pfam" id="PF23445">
    <property type="entry name" value="WHD_SNRNP200"/>
    <property type="match status" value="2"/>
</dbReference>
<dbReference type="GO" id="GO:0003676">
    <property type="term" value="F:nucleic acid binding"/>
    <property type="evidence" value="ECO:0007669"/>
    <property type="project" value="InterPro"/>
</dbReference>
<dbReference type="GO" id="GO:0005524">
    <property type="term" value="F:ATP binding"/>
    <property type="evidence" value="ECO:0007669"/>
    <property type="project" value="UniProtKB-KW"/>
</dbReference>
<keyword evidence="5" id="KW-0067">ATP-binding</keyword>
<dbReference type="InterPro" id="IPR050474">
    <property type="entry name" value="Hel308_SKI2-like"/>
</dbReference>
<dbReference type="SUPFAM" id="SSF52540">
    <property type="entry name" value="P-loop containing nucleoside triphosphate hydrolases"/>
    <property type="match status" value="3"/>
</dbReference>
<protein>
    <recommendedName>
        <fullName evidence="10">SLH1-like protein</fullName>
    </recommendedName>
</protein>
<dbReference type="InterPro" id="IPR036390">
    <property type="entry name" value="WH_DNA-bd_sf"/>
</dbReference>
<dbReference type="Proteomes" id="UP001162087">
    <property type="component" value="Chromosome 7"/>
</dbReference>
<dbReference type="GeneID" id="80924329"/>
<feature type="domain" description="Helicase C-terminal" evidence="7">
    <location>
        <begin position="557"/>
        <end position="776"/>
    </location>
</feature>
<evidence type="ECO:0000256" key="3">
    <source>
        <dbReference type="ARBA" id="ARBA00022801"/>
    </source>
</evidence>
<dbReference type="FunFam" id="2.60.40.150:FF:000241">
    <property type="entry name" value="Antiviral helicase SLH1"/>
    <property type="match status" value="1"/>
</dbReference>
<dbReference type="Pfam" id="PF00270">
    <property type="entry name" value="DEAD"/>
    <property type="match status" value="2"/>
</dbReference>
<dbReference type="RefSeq" id="XP_056088029.1">
    <property type="nucleotide sequence ID" value="XM_056228294.1"/>
</dbReference>
<keyword evidence="2" id="KW-0547">Nucleotide-binding</keyword>
<dbReference type="PIRSF" id="PIRSF039073">
    <property type="entry name" value="BRR2"/>
    <property type="match status" value="1"/>
</dbReference>
<keyword evidence="9" id="KW-1185">Reference proteome</keyword>
<dbReference type="SUPFAM" id="SSF46785">
    <property type="entry name" value="Winged helix' DNA-binding domain"/>
    <property type="match status" value="1"/>
</dbReference>
<evidence type="ECO:0000256" key="1">
    <source>
        <dbReference type="ARBA" id="ARBA00010140"/>
    </source>
</evidence>
<dbReference type="CDD" id="cd18022">
    <property type="entry name" value="DEXHc_ASCC3_2"/>
    <property type="match status" value="1"/>
</dbReference>
<dbReference type="Gene3D" id="3.40.50.300">
    <property type="entry name" value="P-loop containing nucleotide triphosphate hydrolases"/>
    <property type="match status" value="4"/>
</dbReference>
<dbReference type="Pfam" id="PF02889">
    <property type="entry name" value="Sec63"/>
    <property type="match status" value="2"/>
</dbReference>
<dbReference type="SMART" id="SM00973">
    <property type="entry name" value="Sec63"/>
    <property type="match status" value="2"/>
</dbReference>
<dbReference type="PANTHER" id="PTHR47961">
    <property type="entry name" value="DNA POLYMERASE THETA, PUTATIVE (AFU_ORTHOLOGUE AFUA_1G05260)-RELATED"/>
    <property type="match status" value="1"/>
</dbReference>
<dbReference type="InterPro" id="IPR036388">
    <property type="entry name" value="WH-like_DNA-bd_sf"/>
</dbReference>
<comment type="similarity">
    <text evidence="1">Belongs to the helicase family. SKI2 subfamily.</text>
</comment>
<dbReference type="CDD" id="cd18795">
    <property type="entry name" value="SF2_C_Ski2"/>
    <property type="match status" value="2"/>
</dbReference>
<evidence type="ECO:0000256" key="2">
    <source>
        <dbReference type="ARBA" id="ARBA00022741"/>
    </source>
</evidence>
<dbReference type="FunFam" id="1.10.10.10:FF:000012">
    <property type="entry name" value="U5 small nuclear ribonucleoprotein helicase"/>
    <property type="match status" value="1"/>
</dbReference>
<dbReference type="InterPro" id="IPR001650">
    <property type="entry name" value="Helicase_C-like"/>
</dbReference>
<dbReference type="InterPro" id="IPR003593">
    <property type="entry name" value="AAA+_ATPase"/>
</dbReference>
<dbReference type="GO" id="GO:0016787">
    <property type="term" value="F:hydrolase activity"/>
    <property type="evidence" value="ECO:0007669"/>
    <property type="project" value="UniProtKB-KW"/>
</dbReference>
<dbReference type="PANTHER" id="PTHR47961:SF13">
    <property type="entry name" value="ACTIVATING SIGNAL COINTEGRATOR 1 COMPLEX SUBUNIT 3"/>
    <property type="match status" value="1"/>
</dbReference>
<evidence type="ECO:0000256" key="5">
    <source>
        <dbReference type="ARBA" id="ARBA00022840"/>
    </source>
</evidence>
<dbReference type="FunFam" id="3.40.50.300:FF:000102">
    <property type="entry name" value="RNA helicase, activating signal cointegrator 1"/>
    <property type="match status" value="1"/>
</dbReference>
<dbReference type="Gene3D" id="2.60.40.150">
    <property type="entry name" value="C2 domain"/>
    <property type="match status" value="1"/>
</dbReference>
<dbReference type="SMART" id="SM00487">
    <property type="entry name" value="DEXDc"/>
    <property type="match status" value="2"/>
</dbReference>
<dbReference type="PROSITE" id="PS51194">
    <property type="entry name" value="HELICASE_CTER"/>
    <property type="match status" value="2"/>
</dbReference>